<comment type="caution">
    <text evidence="3">The sequence shown here is derived from an EMBL/GenBank/DDBJ whole genome shotgun (WGS) entry which is preliminary data.</text>
</comment>
<sequence length="111" mass="12953">MPLPWRTLLSMAKLHASLLVEIRDAYHARQQDCFYQRQRQRQGHQGSNAEPEPGAAEIIRRASIATVSNAETMRLVWEYRARLRAELQEACRAREVRQSRQREFENGSDDS</sequence>
<protein>
    <submittedName>
        <fullName evidence="3">Uncharacterized protein</fullName>
    </submittedName>
</protein>
<proteinExistence type="predicted"/>
<dbReference type="Proteomes" id="UP001285908">
    <property type="component" value="Unassembled WGS sequence"/>
</dbReference>
<keyword evidence="2" id="KW-0732">Signal</keyword>
<dbReference type="RefSeq" id="XP_062697911.1">
    <property type="nucleotide sequence ID" value="XM_062836685.1"/>
</dbReference>
<dbReference type="EMBL" id="JAULSX010000001">
    <property type="protein sequence ID" value="KAK3500278.1"/>
    <property type="molecule type" value="Genomic_DNA"/>
</dbReference>
<gene>
    <name evidence="3" type="ORF">B0T23DRAFT_371932</name>
</gene>
<feature type="region of interest" description="Disordered" evidence="1">
    <location>
        <begin position="35"/>
        <end position="55"/>
    </location>
</feature>
<evidence type="ECO:0000256" key="2">
    <source>
        <dbReference type="SAM" id="SignalP"/>
    </source>
</evidence>
<accession>A0AAJ0IH97</accession>
<organism evidence="3 4">
    <name type="scientific">Neurospora hispaniola</name>
    <dbReference type="NCBI Taxonomy" id="588809"/>
    <lineage>
        <taxon>Eukaryota</taxon>
        <taxon>Fungi</taxon>
        <taxon>Dikarya</taxon>
        <taxon>Ascomycota</taxon>
        <taxon>Pezizomycotina</taxon>
        <taxon>Sordariomycetes</taxon>
        <taxon>Sordariomycetidae</taxon>
        <taxon>Sordariales</taxon>
        <taxon>Sordariaceae</taxon>
        <taxon>Neurospora</taxon>
    </lineage>
</organism>
<feature type="chain" id="PRO_5042471926" evidence="2">
    <location>
        <begin position="20"/>
        <end position="111"/>
    </location>
</feature>
<name>A0AAJ0IH97_9PEZI</name>
<dbReference type="AlphaFoldDB" id="A0AAJ0IH97"/>
<feature type="signal peptide" evidence="2">
    <location>
        <begin position="1"/>
        <end position="19"/>
    </location>
</feature>
<evidence type="ECO:0000313" key="3">
    <source>
        <dbReference type="EMBL" id="KAK3500278.1"/>
    </source>
</evidence>
<reference evidence="3 4" key="1">
    <citation type="journal article" date="2023" name="Mol. Phylogenet. Evol.">
        <title>Genome-scale phylogeny and comparative genomics of the fungal order Sordariales.</title>
        <authorList>
            <person name="Hensen N."/>
            <person name="Bonometti L."/>
            <person name="Westerberg I."/>
            <person name="Brannstrom I.O."/>
            <person name="Guillou S."/>
            <person name="Cros-Aarteil S."/>
            <person name="Calhoun S."/>
            <person name="Haridas S."/>
            <person name="Kuo A."/>
            <person name="Mondo S."/>
            <person name="Pangilinan J."/>
            <person name="Riley R."/>
            <person name="LaButti K."/>
            <person name="Andreopoulos B."/>
            <person name="Lipzen A."/>
            <person name="Chen C."/>
            <person name="Yan M."/>
            <person name="Daum C."/>
            <person name="Ng V."/>
            <person name="Clum A."/>
            <person name="Steindorff A."/>
            <person name="Ohm R.A."/>
            <person name="Martin F."/>
            <person name="Silar P."/>
            <person name="Natvig D.O."/>
            <person name="Lalanne C."/>
            <person name="Gautier V."/>
            <person name="Ament-Velasquez S.L."/>
            <person name="Kruys A."/>
            <person name="Hutchinson M.I."/>
            <person name="Powell A.J."/>
            <person name="Barry K."/>
            <person name="Miller A.N."/>
            <person name="Grigoriev I.V."/>
            <person name="Debuchy R."/>
            <person name="Gladieux P."/>
            <person name="Hiltunen Thoren M."/>
            <person name="Johannesson H."/>
        </authorList>
    </citation>
    <scope>NUCLEOTIDE SEQUENCE [LARGE SCALE GENOMIC DNA]</scope>
    <source>
        <strain evidence="3 4">FGSC 10403</strain>
    </source>
</reference>
<evidence type="ECO:0000256" key="1">
    <source>
        <dbReference type="SAM" id="MobiDB-lite"/>
    </source>
</evidence>
<evidence type="ECO:0000313" key="4">
    <source>
        <dbReference type="Proteomes" id="UP001285908"/>
    </source>
</evidence>
<dbReference type="GeneID" id="87874307"/>
<keyword evidence="4" id="KW-1185">Reference proteome</keyword>